<dbReference type="Proteomes" id="UP000291404">
    <property type="component" value="Unassembled WGS sequence"/>
</dbReference>
<dbReference type="PROSITE" id="PS51718">
    <property type="entry name" value="G_DYNAMIN_2"/>
    <property type="match status" value="1"/>
</dbReference>
<evidence type="ECO:0000313" key="8">
    <source>
        <dbReference type="EMBL" id="TBU08785.1"/>
    </source>
</evidence>
<dbReference type="GO" id="GO:0006897">
    <property type="term" value="P:endocytosis"/>
    <property type="evidence" value="ECO:0007669"/>
    <property type="project" value="TreeGrafter"/>
</dbReference>
<protein>
    <submittedName>
        <fullName evidence="8">Dynamin-like vacuolar protein sorting-associated protein</fullName>
    </submittedName>
</protein>
<evidence type="ECO:0000256" key="3">
    <source>
        <dbReference type="RuleBase" id="RU003932"/>
    </source>
</evidence>
<dbReference type="EMBL" id="PITI01000098">
    <property type="protein sequence ID" value="TBU08785.1"/>
    <property type="molecule type" value="Genomic_DNA"/>
</dbReference>
<dbReference type="SUPFAM" id="SSF52540">
    <property type="entry name" value="P-loop containing nucleoside triphosphate hydrolases"/>
    <property type="match status" value="1"/>
</dbReference>
<dbReference type="InterPro" id="IPR022812">
    <property type="entry name" value="Dynamin"/>
</dbReference>
<dbReference type="PROSITE" id="PS51388">
    <property type="entry name" value="GED"/>
    <property type="match status" value="1"/>
</dbReference>
<dbReference type="InterPro" id="IPR003130">
    <property type="entry name" value="GED"/>
</dbReference>
<dbReference type="PANTHER" id="PTHR11566:SF220">
    <property type="entry name" value="VACUOLAR PROTEIN SORTING-ASSOCIATED PROTEIN 1"/>
    <property type="match status" value="1"/>
</dbReference>
<dbReference type="InterPro" id="IPR001401">
    <property type="entry name" value="Dynamin_GTPase"/>
</dbReference>
<proteinExistence type="inferred from homology"/>
<dbReference type="GO" id="GO:0005525">
    <property type="term" value="F:GTP binding"/>
    <property type="evidence" value="ECO:0007669"/>
    <property type="project" value="UniProtKB-KW"/>
</dbReference>
<dbReference type="VEuPathDB" id="MicrosporidiaDB:CWI39_0429p0020"/>
<dbReference type="EMBL" id="PIXR01000429">
    <property type="protein sequence ID" value="TBU06758.1"/>
    <property type="molecule type" value="Genomic_DNA"/>
</dbReference>
<sequence>MYFCNKEERNMHTTMDLLIEKINELQDICTENGISHTLDLPQIVVIGSQSSGKTSVLENIVGKDFLPRGSGIVTRRPLILQLIYTKEADEEYAVFNHCPTKIFRSFEAVRQEITDETNRHIKAKNDVSHVPITLKLYSSKVLTLTLVDLPGLVKVPTGDQPKNICLKIEEMCKRFISNKNAIILAVTAANVDISNSDALHLARTVDSCYERTIGVLTKVDLMDPGTDIVDVLAGRILTLKLGFVPVVNRGQNDIERKKSIRLALEDEKIFFESHSSYRRNKQYCGTLYLVTKLNNVLHEHIKACLPGLQEKINVLLYENQLELSRMGCVNLSPKESILRIINDLNKKFTDVLKGNCDISSTEIYGGARLNYTFHSHFSKFISSLNAMESLKDESIRTLLYNSTGSSSLLLFSHTAFEKLTKTSISVLKPHSLKLISVIFNELVKIIHAVCQSVVGRFPSLNDKIISCLIGLLKKNSEHTHNLVSSFIDWNTNYISTRHPDFIKWNEVLTKEIERTEMFSFKDDNQVFKSKDKRITFDSPPNILKINSAISEQEMMEINIIKSLVVSYFEIIKKIVVDQIPKAIMCELVYKSEEKMQEILFSEIYECKGIEDLVTESDETSEKRKRLEKNIKALKQAYDLMCSI</sequence>
<dbReference type="GO" id="GO:0008017">
    <property type="term" value="F:microtubule binding"/>
    <property type="evidence" value="ECO:0007669"/>
    <property type="project" value="TreeGrafter"/>
</dbReference>
<evidence type="ECO:0000259" key="5">
    <source>
        <dbReference type="PROSITE" id="PS51388"/>
    </source>
</evidence>
<keyword evidence="2 3" id="KW-0342">GTP-binding</keyword>
<dbReference type="Gene3D" id="1.20.120.1240">
    <property type="entry name" value="Dynamin, middle domain"/>
    <property type="match status" value="1"/>
</dbReference>
<feature type="coiled-coil region" evidence="4">
    <location>
        <begin position="609"/>
        <end position="636"/>
    </location>
</feature>
<dbReference type="SMART" id="SM00053">
    <property type="entry name" value="DYNc"/>
    <property type="match status" value="1"/>
</dbReference>
<evidence type="ECO:0000313" key="10">
    <source>
        <dbReference type="Proteomes" id="UP000293045"/>
    </source>
</evidence>
<name>A0A4Q9LMQ5_9MICR</name>
<dbReference type="InterPro" id="IPR027417">
    <property type="entry name" value="P-loop_NTPase"/>
</dbReference>
<dbReference type="Pfam" id="PF02212">
    <property type="entry name" value="GED"/>
    <property type="match status" value="1"/>
</dbReference>
<dbReference type="InterPro" id="IPR000375">
    <property type="entry name" value="Dynamin_stalk"/>
</dbReference>
<dbReference type="PRINTS" id="PR00195">
    <property type="entry name" value="DYNAMIN"/>
</dbReference>
<feature type="domain" description="GED" evidence="5">
    <location>
        <begin position="557"/>
        <end position="643"/>
    </location>
</feature>
<dbReference type="Gene3D" id="3.40.50.300">
    <property type="entry name" value="P-loop containing nucleotide triphosphate hydrolases"/>
    <property type="match status" value="1"/>
</dbReference>
<dbReference type="SMART" id="SM00302">
    <property type="entry name" value="GED"/>
    <property type="match status" value="1"/>
</dbReference>
<dbReference type="Pfam" id="PF01031">
    <property type="entry name" value="Dynamin_M"/>
    <property type="match status" value="1"/>
</dbReference>
<evidence type="ECO:0000256" key="2">
    <source>
        <dbReference type="ARBA" id="ARBA00023134"/>
    </source>
</evidence>
<evidence type="ECO:0000259" key="6">
    <source>
        <dbReference type="PROSITE" id="PS51718"/>
    </source>
</evidence>
<keyword evidence="1 3" id="KW-0547">Nucleotide-binding</keyword>
<evidence type="ECO:0000313" key="9">
    <source>
        <dbReference type="Proteomes" id="UP000291404"/>
    </source>
</evidence>
<dbReference type="GO" id="GO:0016020">
    <property type="term" value="C:membrane"/>
    <property type="evidence" value="ECO:0007669"/>
    <property type="project" value="TreeGrafter"/>
</dbReference>
<dbReference type="InterPro" id="IPR020850">
    <property type="entry name" value="GED_dom"/>
</dbReference>
<keyword evidence="9" id="KW-1185">Reference proteome</keyword>
<dbReference type="GO" id="GO:0005874">
    <property type="term" value="C:microtubule"/>
    <property type="evidence" value="ECO:0007669"/>
    <property type="project" value="TreeGrafter"/>
</dbReference>
<reference evidence="9 10" key="1">
    <citation type="submission" date="2017-12" db="EMBL/GenBank/DDBJ databases">
        <authorList>
            <person name="Pombert J.-F."/>
            <person name="Haag K.L."/>
            <person name="Ebert D."/>
        </authorList>
    </citation>
    <scope>NUCLEOTIDE SEQUENCE [LARGE SCALE GENOMIC DNA]</scope>
    <source>
        <strain evidence="8">BE-OM-2</strain>
        <strain evidence="7">IL-BN-2</strain>
    </source>
</reference>
<organism evidence="8 9">
    <name type="scientific">Hamiltosporidium magnivora</name>
    <dbReference type="NCBI Taxonomy" id="148818"/>
    <lineage>
        <taxon>Eukaryota</taxon>
        <taxon>Fungi</taxon>
        <taxon>Fungi incertae sedis</taxon>
        <taxon>Microsporidia</taxon>
        <taxon>Dubosqiidae</taxon>
        <taxon>Hamiltosporidium</taxon>
    </lineage>
</organism>
<dbReference type="VEuPathDB" id="MicrosporidiaDB:CWI36_0098p0020"/>
<comment type="caution">
    <text evidence="8">The sequence shown here is derived from an EMBL/GenBank/DDBJ whole genome shotgun (WGS) entry which is preliminary data.</text>
</comment>
<dbReference type="InterPro" id="IPR045063">
    <property type="entry name" value="Dynamin_N"/>
</dbReference>
<dbReference type="PROSITE" id="PS00410">
    <property type="entry name" value="G_DYNAMIN_1"/>
    <property type="match status" value="1"/>
</dbReference>
<dbReference type="AlphaFoldDB" id="A0A4Q9LMQ5"/>
<evidence type="ECO:0000256" key="4">
    <source>
        <dbReference type="SAM" id="Coils"/>
    </source>
</evidence>
<evidence type="ECO:0000313" key="7">
    <source>
        <dbReference type="EMBL" id="TBU06758.1"/>
    </source>
</evidence>
<dbReference type="GO" id="GO:0000266">
    <property type="term" value="P:mitochondrial fission"/>
    <property type="evidence" value="ECO:0007669"/>
    <property type="project" value="TreeGrafter"/>
</dbReference>
<dbReference type="STRING" id="148818.A0A4Q9LMQ5"/>
<dbReference type="PANTHER" id="PTHR11566">
    <property type="entry name" value="DYNAMIN"/>
    <property type="match status" value="1"/>
</dbReference>
<dbReference type="Pfam" id="PF00350">
    <property type="entry name" value="Dynamin_N"/>
    <property type="match status" value="1"/>
</dbReference>
<dbReference type="InterPro" id="IPR019762">
    <property type="entry name" value="Dynamin_GTPase_CS"/>
</dbReference>
<dbReference type="GO" id="GO:0003924">
    <property type="term" value="F:GTPase activity"/>
    <property type="evidence" value="ECO:0007669"/>
    <property type="project" value="InterPro"/>
</dbReference>
<keyword evidence="4" id="KW-0175">Coiled coil</keyword>
<dbReference type="GO" id="GO:0048312">
    <property type="term" value="P:intracellular distribution of mitochondria"/>
    <property type="evidence" value="ECO:0007669"/>
    <property type="project" value="TreeGrafter"/>
</dbReference>
<dbReference type="GO" id="GO:0016559">
    <property type="term" value="P:peroxisome fission"/>
    <property type="evidence" value="ECO:0007669"/>
    <property type="project" value="TreeGrafter"/>
</dbReference>
<dbReference type="InterPro" id="IPR030381">
    <property type="entry name" value="G_DYNAMIN_dom"/>
</dbReference>
<dbReference type="GO" id="GO:0005737">
    <property type="term" value="C:cytoplasm"/>
    <property type="evidence" value="ECO:0007669"/>
    <property type="project" value="TreeGrafter"/>
</dbReference>
<feature type="domain" description="Dynamin-type G" evidence="6">
    <location>
        <begin position="37"/>
        <end position="306"/>
    </location>
</feature>
<dbReference type="Proteomes" id="UP000293045">
    <property type="component" value="Unassembled WGS sequence"/>
</dbReference>
<gene>
    <name evidence="8" type="ORF">CWI36_0098p0020</name>
    <name evidence="7" type="ORF">CWI39_0429p0020</name>
</gene>
<evidence type="ECO:0000256" key="1">
    <source>
        <dbReference type="ARBA" id="ARBA00022741"/>
    </source>
</evidence>
<comment type="similarity">
    <text evidence="3">Belongs to the TRAFAC class dynamin-like GTPase superfamily. Dynamin/Fzo/YdjA family.</text>
</comment>
<dbReference type="CDD" id="cd08771">
    <property type="entry name" value="DLP_1"/>
    <property type="match status" value="1"/>
</dbReference>
<accession>A0A4Q9LMQ5</accession>